<dbReference type="GO" id="GO:0005737">
    <property type="term" value="C:cytoplasm"/>
    <property type="evidence" value="ECO:0007669"/>
    <property type="project" value="UniProtKB-ARBA"/>
</dbReference>
<dbReference type="PROSITE" id="PS50294">
    <property type="entry name" value="WD_REPEATS_REGION"/>
    <property type="match status" value="1"/>
</dbReference>
<comment type="similarity">
    <text evidence="4">Belongs to the WD repeat PROPPIN family.</text>
</comment>
<feature type="domain" description="EF-hand" evidence="7">
    <location>
        <begin position="155"/>
        <end position="190"/>
    </location>
</feature>
<reference evidence="8" key="1">
    <citation type="submission" date="2013-12" db="EMBL/GenBank/DDBJ databases">
        <title>The Genome Sequence of Aphanomyces astaci APO3.</title>
        <authorList>
            <consortium name="The Broad Institute Genomics Platform"/>
            <person name="Russ C."/>
            <person name="Tyler B."/>
            <person name="van West P."/>
            <person name="Dieguez-Uribeondo J."/>
            <person name="Young S.K."/>
            <person name="Zeng Q."/>
            <person name="Gargeya S."/>
            <person name="Fitzgerald M."/>
            <person name="Abouelleil A."/>
            <person name="Alvarado L."/>
            <person name="Chapman S.B."/>
            <person name="Gainer-Dewar J."/>
            <person name="Goldberg J."/>
            <person name="Griggs A."/>
            <person name="Gujja S."/>
            <person name="Hansen M."/>
            <person name="Howarth C."/>
            <person name="Imamovic A."/>
            <person name="Ireland A."/>
            <person name="Larimer J."/>
            <person name="McCowan C."/>
            <person name="Murphy C."/>
            <person name="Pearson M."/>
            <person name="Poon T.W."/>
            <person name="Priest M."/>
            <person name="Roberts A."/>
            <person name="Saif S."/>
            <person name="Shea T."/>
            <person name="Sykes S."/>
            <person name="Wortman J."/>
            <person name="Nusbaum C."/>
            <person name="Birren B."/>
        </authorList>
    </citation>
    <scope>NUCLEOTIDE SEQUENCE [LARGE SCALE GENOMIC DNA]</scope>
    <source>
        <strain evidence="8">APO3</strain>
    </source>
</reference>
<evidence type="ECO:0000256" key="3">
    <source>
        <dbReference type="ARBA" id="ARBA00022837"/>
    </source>
</evidence>
<dbReference type="GO" id="GO:0005509">
    <property type="term" value="F:calcium ion binding"/>
    <property type="evidence" value="ECO:0007669"/>
    <property type="project" value="InterPro"/>
</dbReference>
<protein>
    <recommendedName>
        <fullName evidence="7">EF-hand domain-containing protein</fullName>
    </recommendedName>
</protein>
<evidence type="ECO:0000256" key="5">
    <source>
        <dbReference type="PROSITE-ProRule" id="PRU00221"/>
    </source>
</evidence>
<dbReference type="InterPro" id="IPR018247">
    <property type="entry name" value="EF_Hand_1_Ca_BS"/>
</dbReference>
<dbReference type="Pfam" id="PF21032">
    <property type="entry name" value="PROPPIN"/>
    <property type="match status" value="1"/>
</dbReference>
<dbReference type="RefSeq" id="XP_009822900.1">
    <property type="nucleotide sequence ID" value="XM_009824598.1"/>
</dbReference>
<organism evidence="8">
    <name type="scientific">Aphanomyces astaci</name>
    <name type="common">Crayfish plague agent</name>
    <dbReference type="NCBI Taxonomy" id="112090"/>
    <lineage>
        <taxon>Eukaryota</taxon>
        <taxon>Sar</taxon>
        <taxon>Stramenopiles</taxon>
        <taxon>Oomycota</taxon>
        <taxon>Saprolegniomycetes</taxon>
        <taxon>Saprolegniales</taxon>
        <taxon>Verrucalvaceae</taxon>
        <taxon>Aphanomyces</taxon>
    </lineage>
</organism>
<dbReference type="InterPro" id="IPR011992">
    <property type="entry name" value="EF-hand-dom_pair"/>
</dbReference>
<dbReference type="InterPro" id="IPR036322">
    <property type="entry name" value="WD40_repeat_dom_sf"/>
</dbReference>
<sequence>MTTRTADGVEVLRDRRRVFSPDTRHEVPTGVEAKFRQQRILDHTNHAPLDTVLPSRPTYVPKIPESVKSRSLREKARIAGDAPAVRSVVRRCSSQVQLKLRDVVSDAEEMTELLLRLNLDNVAALHDVEDRRMTLDDFLTVVVDCSTQVKGHADSTVTQLCQLFHKIDHDEDGVITWTEFTSFVLETMRGYSEQLLVDGLHEYNKTAVPTPIVVNRGMEKLVEAHDGHSFIGFEQHSKVFQVFDASRNGAVVATSAPCTGGHLVDVTTVPPWDYIVGTTTSTTINFWDGREYALRQQLPTTEVQTVVRWNDQHKLLYSASTTGQVRAWNCETLECMGSVNLKSKHSVTDMTFLSPRANAVVASLAPTISILDISTNKLLNLLVGHRLGVTCIKYSVAYRYIISAGLDHDLRLWNPYVETSIATLLGHRHQVVGLTWVDDSPEVHSVDDAGFLKIWDLRTYRCIQTLCTLTATSATRSADAALKPTSAMVYLPRLNRIALASSRVDFHDAVLWNASDENALEKETPSMALFMPSSLTILTTSGRHVRVWDAQTGQLTYNLRALVPTTISAGCYGSGPVAFLGTQAGMLYCLNVVSGTLVRSRGVHTKEVSAVEMIESRDRTLARRVVSTSLDGTCVVSDSETLALVHSMNHWHGINGHPLTRVAPTDNVSAGVPHDYFVPQPTKAAYSDYAIDCLKRIFAPFDPHKTGEIAASHLTALFDAVVSLNRRSGQRNPAYLTKIVSKRPPTVTFVDFLMLVHDTWHGTGYVTSDVGCVAVSHQYNVIVTASIDGHFCVWHGSKCQPLASSPDGASAGITAVVFLEPHPIFAVTDDQGGLELFAIPPHPLRFERLVHTTCAATVHSLAWCLPRTLVTGDDEGHVTSWRIDGLFAPTTEDAEPAHISDSRRTAHELMQTKVSRRRGRRRCTHQFDYMLEGQVSVGATWPAHVDALCTLHACNGVNHVASHLVTCGWDGFVRVWALLEERLVGTLIRGPQDNPNFDDNVAWGLTFRHAATNGKVDVHAEAMRFLTACEGKPATTTPVNRSPVVVRDPAEVKKKQTRPLRRNVHSAGDTVRRMPTDKRRQDNITLFEDGEFVISPLGTRYAMRLQEALDSLEPTTASRRPAKKVDPRIQRIQLALKILQPAKSQRCLRLPLPSPRLQDNGEVLLQTLLSKEQRLSTMNLSREQQNELLFVGFNQDYGCFACGTDTGFRIYNCDPFKETFRRDFSSGGIGIVEMLFRCNILAIVGGGRNPRYPPNKVMIWDDHQSRNIGELSFRSEVKAVKLRRDRVVVVLQNKIYVYNFADLKLMDHIETITNPKGLCALCPSSTNTVLACPGVSRGTVRIELYDQRKTTLITAHEAELSQMALNLEGTRLATSSDKGTLIRVFDTQSGQLLQELRRGADKAEIYSVCFSPNSQYLACSSDKYTVHIFALSQDVAGAEGLPAPPLSASRTNSGRYMSGVLTQSTPLSKEDDNTENSKSSFSFMRGLLPKYFSSEWSFAQFKVPETRTICAFGMDKNTILVVGADGSFYKAVFDANGECERTSYSKFIQADDED</sequence>
<feature type="compositionally biased region" description="Basic residues" evidence="6">
    <location>
        <begin position="1055"/>
        <end position="1064"/>
    </location>
</feature>
<dbReference type="EMBL" id="KI913115">
    <property type="protein sequence ID" value="ETV88037.1"/>
    <property type="molecule type" value="Genomic_DNA"/>
</dbReference>
<gene>
    <name evidence="8" type="ORF">H257_01412</name>
</gene>
<dbReference type="VEuPathDB" id="FungiDB:H257_01412"/>
<keyword evidence="1 5" id="KW-0853">WD repeat</keyword>
<keyword evidence="3" id="KW-0106">Calcium</keyword>
<accession>W4H807</accession>
<dbReference type="InterPro" id="IPR048720">
    <property type="entry name" value="PROPPIN"/>
</dbReference>
<dbReference type="OrthoDB" id="1667587at2759"/>
<evidence type="ECO:0000259" key="7">
    <source>
        <dbReference type="PROSITE" id="PS50222"/>
    </source>
</evidence>
<dbReference type="Gene3D" id="2.130.10.10">
    <property type="entry name" value="YVTN repeat-like/Quinoprotein amine dehydrogenase"/>
    <property type="match status" value="4"/>
</dbReference>
<feature type="repeat" description="WD" evidence="5">
    <location>
        <begin position="424"/>
        <end position="465"/>
    </location>
</feature>
<dbReference type="SUPFAM" id="SSF50978">
    <property type="entry name" value="WD40 repeat-like"/>
    <property type="match status" value="3"/>
</dbReference>
<dbReference type="PROSITE" id="PS50082">
    <property type="entry name" value="WD_REPEATS_2"/>
    <property type="match status" value="2"/>
</dbReference>
<feature type="region of interest" description="Disordered" evidence="6">
    <location>
        <begin position="1053"/>
        <end position="1073"/>
    </location>
</feature>
<name>W4H807_APHAT</name>
<evidence type="ECO:0000256" key="1">
    <source>
        <dbReference type="ARBA" id="ARBA00022574"/>
    </source>
</evidence>
<dbReference type="PROSITE" id="PS50222">
    <property type="entry name" value="EF_HAND_2"/>
    <property type="match status" value="1"/>
</dbReference>
<feature type="repeat" description="WD" evidence="5">
    <location>
        <begin position="382"/>
        <end position="414"/>
    </location>
</feature>
<dbReference type="SUPFAM" id="SSF47473">
    <property type="entry name" value="EF-hand"/>
    <property type="match status" value="1"/>
</dbReference>
<dbReference type="Pfam" id="PF00400">
    <property type="entry name" value="WD40"/>
    <property type="match status" value="2"/>
</dbReference>
<proteinExistence type="inferred from homology"/>
<evidence type="ECO:0000256" key="4">
    <source>
        <dbReference type="ARBA" id="ARBA00025740"/>
    </source>
</evidence>
<evidence type="ECO:0000313" key="8">
    <source>
        <dbReference type="EMBL" id="ETV88037.1"/>
    </source>
</evidence>
<keyword evidence="2" id="KW-0677">Repeat</keyword>
<dbReference type="InterPro" id="IPR001680">
    <property type="entry name" value="WD40_rpt"/>
</dbReference>
<dbReference type="InterPro" id="IPR015943">
    <property type="entry name" value="WD40/YVTN_repeat-like_dom_sf"/>
</dbReference>
<evidence type="ECO:0000256" key="6">
    <source>
        <dbReference type="SAM" id="MobiDB-lite"/>
    </source>
</evidence>
<dbReference type="InterPro" id="IPR002048">
    <property type="entry name" value="EF_hand_dom"/>
</dbReference>
<dbReference type="STRING" id="112090.W4H807"/>
<dbReference type="PROSITE" id="PS00018">
    <property type="entry name" value="EF_HAND_1"/>
    <property type="match status" value="1"/>
</dbReference>
<dbReference type="PANTHER" id="PTHR11227">
    <property type="entry name" value="WD-REPEAT PROTEIN INTERACTING WITH PHOSPHOINOSIDES WIPI -RELATED"/>
    <property type="match status" value="1"/>
</dbReference>
<dbReference type="GeneID" id="20803408"/>
<dbReference type="SMART" id="SM00320">
    <property type="entry name" value="WD40"/>
    <property type="match status" value="10"/>
</dbReference>
<dbReference type="Gene3D" id="1.10.238.10">
    <property type="entry name" value="EF-hand"/>
    <property type="match status" value="1"/>
</dbReference>
<evidence type="ECO:0000256" key="2">
    <source>
        <dbReference type="ARBA" id="ARBA00022737"/>
    </source>
</evidence>